<reference evidence="1 2" key="1">
    <citation type="submission" date="2019-07" db="EMBL/GenBank/DDBJ databases">
        <title>Genomics analysis of Aphanomyces spp. identifies a new class of oomycete effector associated with host adaptation.</title>
        <authorList>
            <person name="Gaulin E."/>
        </authorList>
    </citation>
    <scope>NUCLEOTIDE SEQUENCE [LARGE SCALE GENOMIC DNA]</scope>
    <source>
        <strain evidence="1 2">ATCC 201684</strain>
    </source>
</reference>
<dbReference type="Proteomes" id="UP000481153">
    <property type="component" value="Unassembled WGS sequence"/>
</dbReference>
<dbReference type="EMBL" id="VJMJ01000104">
    <property type="protein sequence ID" value="KAF0734813.1"/>
    <property type="molecule type" value="Genomic_DNA"/>
</dbReference>
<gene>
    <name evidence="1" type="ORF">Ae201684_008578</name>
</gene>
<evidence type="ECO:0000313" key="2">
    <source>
        <dbReference type="Proteomes" id="UP000481153"/>
    </source>
</evidence>
<protein>
    <submittedName>
        <fullName evidence="1">Uncharacterized protein</fullName>
    </submittedName>
</protein>
<evidence type="ECO:0000313" key="1">
    <source>
        <dbReference type="EMBL" id="KAF0734813.1"/>
    </source>
</evidence>
<comment type="caution">
    <text evidence="1">The sequence shown here is derived from an EMBL/GenBank/DDBJ whole genome shotgun (WGS) entry which is preliminary data.</text>
</comment>
<name>A0A6G0X4C8_9STRA</name>
<dbReference type="AlphaFoldDB" id="A0A6G0X4C8"/>
<proteinExistence type="predicted"/>
<dbReference type="VEuPathDB" id="FungiDB:AeMF1_017135"/>
<keyword evidence="2" id="KW-1185">Reference proteome</keyword>
<sequence length="143" mass="16375">MHTVVPYFWVDFDRRFEIAHTAQRHLRCAVHRKEKAAVDLETLLRNVNSKDLTQSSFGIQTNPTIFMPLMLLDSGPDASALMFENEVALWQQAGLTHYSIHFLNQFVYAAENSVTIVNSLNFGQSVKVFSMSYADLTSVRWTM</sequence>
<accession>A0A6G0X4C8</accession>
<organism evidence="1 2">
    <name type="scientific">Aphanomyces euteiches</name>
    <dbReference type="NCBI Taxonomy" id="100861"/>
    <lineage>
        <taxon>Eukaryota</taxon>
        <taxon>Sar</taxon>
        <taxon>Stramenopiles</taxon>
        <taxon>Oomycota</taxon>
        <taxon>Saprolegniomycetes</taxon>
        <taxon>Saprolegniales</taxon>
        <taxon>Verrucalvaceae</taxon>
        <taxon>Aphanomyces</taxon>
    </lineage>
</organism>